<organism evidence="1 2">
    <name type="scientific">Naegleria lovaniensis</name>
    <name type="common">Amoeba</name>
    <dbReference type="NCBI Taxonomy" id="51637"/>
    <lineage>
        <taxon>Eukaryota</taxon>
        <taxon>Discoba</taxon>
        <taxon>Heterolobosea</taxon>
        <taxon>Tetramitia</taxon>
        <taxon>Eutetramitia</taxon>
        <taxon>Vahlkampfiidae</taxon>
        <taxon>Naegleria</taxon>
    </lineage>
</organism>
<sequence>MSQTQQPRVALVTGANKGIGLAFVKLLLSQYKYQVVMATARNPHEAYELKALQEEYGSERVPILTLDVSDEKSVQSLPSSIPKSIQYINLLINNAGYLDSSIRQLEDLSMESMLYSYKVNCVGPMLVCKYLKSYVKASHRGESLTSRHGIFAQISTRVASVGDNRSGGAYPYRCSKAALNMATKNLALELEKEKKAFTLLLHPGMVYTDMTKNFFGEPMDPKKHRTPEMAASDLLEIIHAADFSQNGKFISYDKSEIEW</sequence>
<dbReference type="Pfam" id="PF00106">
    <property type="entry name" value="adh_short"/>
    <property type="match status" value="1"/>
</dbReference>
<reference evidence="1 2" key="1">
    <citation type="journal article" date="2018" name="BMC Genomics">
        <title>The genome of Naegleria lovaniensis, the basis for a comparative approach to unravel pathogenicity factors of the human pathogenic amoeba N. fowleri.</title>
        <authorList>
            <person name="Liechti N."/>
            <person name="Schurch N."/>
            <person name="Bruggmann R."/>
            <person name="Wittwer M."/>
        </authorList>
    </citation>
    <scope>NUCLEOTIDE SEQUENCE [LARGE SCALE GENOMIC DNA]</scope>
    <source>
        <strain evidence="1 2">ATCC 30569</strain>
    </source>
</reference>
<dbReference type="EMBL" id="PYSW02000037">
    <property type="protein sequence ID" value="KAG2377599.1"/>
    <property type="molecule type" value="Genomic_DNA"/>
</dbReference>
<accession>A0AA88GHI7</accession>
<evidence type="ECO:0000313" key="2">
    <source>
        <dbReference type="Proteomes" id="UP000816034"/>
    </source>
</evidence>
<dbReference type="PRINTS" id="PR00081">
    <property type="entry name" value="GDHRDH"/>
</dbReference>
<keyword evidence="2" id="KW-1185">Reference proteome</keyword>
<dbReference type="PANTHER" id="PTHR43544:SF12">
    <property type="entry name" value="NAD(P)-BINDING ROSSMANN-FOLD SUPERFAMILY PROTEIN"/>
    <property type="match status" value="1"/>
</dbReference>
<evidence type="ECO:0008006" key="3">
    <source>
        <dbReference type="Google" id="ProtNLM"/>
    </source>
</evidence>
<dbReference type="Gene3D" id="3.40.50.720">
    <property type="entry name" value="NAD(P)-binding Rossmann-like Domain"/>
    <property type="match status" value="1"/>
</dbReference>
<dbReference type="RefSeq" id="XP_044544861.1">
    <property type="nucleotide sequence ID" value="XM_044699267.1"/>
</dbReference>
<proteinExistence type="predicted"/>
<dbReference type="InterPro" id="IPR051468">
    <property type="entry name" value="Fungal_SecMetab_SDRs"/>
</dbReference>
<gene>
    <name evidence="1" type="ORF">C9374_009115</name>
</gene>
<dbReference type="GO" id="GO:0005737">
    <property type="term" value="C:cytoplasm"/>
    <property type="evidence" value="ECO:0007669"/>
    <property type="project" value="TreeGrafter"/>
</dbReference>
<name>A0AA88GHI7_NAELO</name>
<dbReference type="InterPro" id="IPR036291">
    <property type="entry name" value="NAD(P)-bd_dom_sf"/>
</dbReference>
<comment type="caution">
    <text evidence="1">The sequence shown here is derived from an EMBL/GenBank/DDBJ whole genome shotgun (WGS) entry which is preliminary data.</text>
</comment>
<dbReference type="GO" id="GO:0016491">
    <property type="term" value="F:oxidoreductase activity"/>
    <property type="evidence" value="ECO:0007669"/>
    <property type="project" value="TreeGrafter"/>
</dbReference>
<dbReference type="PANTHER" id="PTHR43544">
    <property type="entry name" value="SHORT-CHAIN DEHYDROGENASE/REDUCTASE"/>
    <property type="match status" value="1"/>
</dbReference>
<dbReference type="CDD" id="cd05325">
    <property type="entry name" value="carb_red_sniffer_like_SDR_c"/>
    <property type="match status" value="1"/>
</dbReference>
<dbReference type="SUPFAM" id="SSF51735">
    <property type="entry name" value="NAD(P)-binding Rossmann-fold domains"/>
    <property type="match status" value="1"/>
</dbReference>
<evidence type="ECO:0000313" key="1">
    <source>
        <dbReference type="EMBL" id="KAG2377599.1"/>
    </source>
</evidence>
<dbReference type="InterPro" id="IPR002347">
    <property type="entry name" value="SDR_fam"/>
</dbReference>
<dbReference type="AlphaFoldDB" id="A0AA88GHI7"/>
<dbReference type="GeneID" id="68101569"/>
<dbReference type="Proteomes" id="UP000816034">
    <property type="component" value="Unassembled WGS sequence"/>
</dbReference>
<protein>
    <recommendedName>
        <fullName evidence="3">C-factor</fullName>
    </recommendedName>
</protein>